<gene>
    <name evidence="4" type="ORF">WDS16_23140</name>
</gene>
<evidence type="ECO:0000313" key="5">
    <source>
        <dbReference type="Proteomes" id="UP001432000"/>
    </source>
</evidence>
<dbReference type="InterPro" id="IPR052955">
    <property type="entry name" value="UPF0703_membrane_permease"/>
</dbReference>
<feature type="domain" description="DUF1980" evidence="2">
    <location>
        <begin position="9"/>
        <end position="93"/>
    </location>
</feature>
<feature type="transmembrane region" description="Helical" evidence="1">
    <location>
        <begin position="38"/>
        <end position="57"/>
    </location>
</feature>
<dbReference type="InterPro" id="IPR048493">
    <property type="entry name" value="DUF1980_N"/>
</dbReference>
<dbReference type="EMBL" id="CP147846">
    <property type="protein sequence ID" value="WXG68077.1"/>
    <property type="molecule type" value="Genomic_DNA"/>
</dbReference>
<feature type="domain" description="DUF1980" evidence="3">
    <location>
        <begin position="144"/>
        <end position="245"/>
    </location>
</feature>
<protein>
    <submittedName>
        <fullName evidence="4">TIGR03943 family protein</fullName>
    </submittedName>
</protein>
<dbReference type="PANTHER" id="PTHR40047:SF1">
    <property type="entry name" value="UPF0703 PROTEIN YCGQ"/>
    <property type="match status" value="1"/>
</dbReference>
<dbReference type="RefSeq" id="WP_338888052.1">
    <property type="nucleotide sequence ID" value="NZ_CP147846.1"/>
</dbReference>
<dbReference type="Pfam" id="PF09323">
    <property type="entry name" value="DUF1980"/>
    <property type="match status" value="1"/>
</dbReference>
<name>A0ABZ2PJB3_9NOCA</name>
<dbReference type="InterPro" id="IPR048447">
    <property type="entry name" value="DUF1980_C"/>
</dbReference>
<dbReference type="Proteomes" id="UP001432000">
    <property type="component" value="Chromosome"/>
</dbReference>
<keyword evidence="1" id="KW-1133">Transmembrane helix</keyword>
<proteinExistence type="predicted"/>
<evidence type="ECO:0000313" key="4">
    <source>
        <dbReference type="EMBL" id="WXG68077.1"/>
    </source>
</evidence>
<feature type="transmembrane region" description="Helical" evidence="1">
    <location>
        <begin position="78"/>
        <end position="96"/>
    </location>
</feature>
<dbReference type="NCBIfam" id="TIGR03943">
    <property type="entry name" value="TIGR03943 family putative permease subunit"/>
    <property type="match status" value="1"/>
</dbReference>
<sequence>MNRETANVLLLLVGGTLIKIAADGSYVRYVKPGLLPYLLASALVIVVLAVAAIAADVRRGQAADDGHADGHRHSTRPYWMLLVPAAVILFVAPPAIGVSSVGPSTAQQTMAAPEKSAFPPLPDGAAPELSLLDLIGRAARDSTGSLDGREITTTGFLVATSDNADNADFDLARVLIICCAADARTIRVHLGGNLGGNFGSIPDGTWLSVTGVVLPGSADAETNYTPTLTVTDVVRIPAPANTYAY</sequence>
<dbReference type="Pfam" id="PF21537">
    <property type="entry name" value="DUF1980_C"/>
    <property type="match status" value="1"/>
</dbReference>
<accession>A0ABZ2PJB3</accession>
<organism evidence="4 5">
    <name type="scientific">Rhodococcus sovatensis</name>
    <dbReference type="NCBI Taxonomy" id="1805840"/>
    <lineage>
        <taxon>Bacteria</taxon>
        <taxon>Bacillati</taxon>
        <taxon>Actinomycetota</taxon>
        <taxon>Actinomycetes</taxon>
        <taxon>Mycobacteriales</taxon>
        <taxon>Nocardiaceae</taxon>
        <taxon>Rhodococcus</taxon>
    </lineage>
</organism>
<keyword evidence="1" id="KW-0812">Transmembrane</keyword>
<reference evidence="4 5" key="1">
    <citation type="submission" date="2024-03" db="EMBL/GenBank/DDBJ databases">
        <title>Natural products discovery in diverse microorganisms through a two-stage MS feature dereplication strategy.</title>
        <authorList>
            <person name="Zhang R."/>
        </authorList>
    </citation>
    <scope>NUCLEOTIDE SEQUENCE [LARGE SCALE GENOMIC DNA]</scope>
    <source>
        <strain evidence="4 5">18930</strain>
    </source>
</reference>
<evidence type="ECO:0000259" key="2">
    <source>
        <dbReference type="Pfam" id="PF09323"/>
    </source>
</evidence>
<evidence type="ECO:0000259" key="3">
    <source>
        <dbReference type="Pfam" id="PF21537"/>
    </source>
</evidence>
<evidence type="ECO:0000256" key="1">
    <source>
        <dbReference type="SAM" id="Phobius"/>
    </source>
</evidence>
<keyword evidence="1" id="KW-0472">Membrane</keyword>
<keyword evidence="5" id="KW-1185">Reference proteome</keyword>
<dbReference type="InterPro" id="IPR015402">
    <property type="entry name" value="DUF1980"/>
</dbReference>
<dbReference type="PANTHER" id="PTHR40047">
    <property type="entry name" value="UPF0703 PROTEIN YCGQ"/>
    <property type="match status" value="1"/>
</dbReference>